<dbReference type="PANTHER" id="PTHR19288:SF46">
    <property type="entry name" value="HALOACID DEHALOGENASE-LIKE HYDROLASE DOMAIN-CONTAINING PROTEIN 2"/>
    <property type="match status" value="1"/>
</dbReference>
<dbReference type="InterPro" id="IPR036412">
    <property type="entry name" value="HAD-like_sf"/>
</dbReference>
<sequence>MSTRTHAKSVLIDLSGTLHVEDLVIPGAIEALRRLRDAGLKIRFVTNTTKESRKCLHKRLACLGFQIDENEMFSSLTAARSYVETRKLRPYLMVAEASMEEFAGLDTSDPNAVVIGLAPDKFDFGPMNEAFRLVSKGASLIAIHKGRYYRTHSGLSLGPGPFVAALEYATDVKAKVVGKPEEGFFQSVLKLLDTRPEDAVMIGDDVRDDIDGAQKVGIRGILVETGKYLPGDEHKISPKPWAVAPSFVDAVNVILGEAEQYIGKAT</sequence>
<evidence type="ECO:0000256" key="2">
    <source>
        <dbReference type="ARBA" id="ARBA00007958"/>
    </source>
</evidence>
<dbReference type="Pfam" id="PF13344">
    <property type="entry name" value="Hydrolase_6"/>
    <property type="match status" value="1"/>
</dbReference>
<dbReference type="InterPro" id="IPR023214">
    <property type="entry name" value="HAD_sf"/>
</dbReference>
<accession>A0A0K8R762</accession>
<comment type="cofactor">
    <cofactor evidence="1">
        <name>Mg(2+)</name>
        <dbReference type="ChEBI" id="CHEBI:18420"/>
    </cofactor>
</comment>
<dbReference type="NCBIfam" id="TIGR01458">
    <property type="entry name" value="HAD-SF-IIA-hyp3"/>
    <property type="match status" value="1"/>
</dbReference>
<name>A0A0K8R762_IXORI</name>
<dbReference type="GO" id="GO:0046872">
    <property type="term" value="F:metal ion binding"/>
    <property type="evidence" value="ECO:0007669"/>
    <property type="project" value="UniProtKB-KW"/>
</dbReference>
<evidence type="ECO:0000256" key="1">
    <source>
        <dbReference type="ARBA" id="ARBA00001946"/>
    </source>
</evidence>
<evidence type="ECO:0000256" key="3">
    <source>
        <dbReference type="ARBA" id="ARBA00022723"/>
    </source>
</evidence>
<proteinExistence type="evidence at transcript level"/>
<dbReference type="Gene3D" id="3.40.50.1000">
    <property type="entry name" value="HAD superfamily/HAD-like"/>
    <property type="match status" value="2"/>
</dbReference>
<dbReference type="InterPro" id="IPR006357">
    <property type="entry name" value="HAD-SF_hydro_IIA"/>
</dbReference>
<dbReference type="GO" id="GO:0005737">
    <property type="term" value="C:cytoplasm"/>
    <property type="evidence" value="ECO:0007669"/>
    <property type="project" value="TreeGrafter"/>
</dbReference>
<evidence type="ECO:0000256" key="5">
    <source>
        <dbReference type="ARBA" id="ARBA00039666"/>
    </source>
</evidence>
<dbReference type="CDD" id="cd07509">
    <property type="entry name" value="HAD_PPase"/>
    <property type="match status" value="1"/>
</dbReference>
<evidence type="ECO:0000256" key="4">
    <source>
        <dbReference type="ARBA" id="ARBA00022842"/>
    </source>
</evidence>
<dbReference type="GO" id="GO:0016791">
    <property type="term" value="F:phosphatase activity"/>
    <property type="evidence" value="ECO:0007669"/>
    <property type="project" value="InterPro"/>
</dbReference>
<organism evidence="6">
    <name type="scientific">Ixodes ricinus</name>
    <name type="common">Common tick</name>
    <name type="synonym">Acarus ricinus</name>
    <dbReference type="NCBI Taxonomy" id="34613"/>
    <lineage>
        <taxon>Eukaryota</taxon>
        <taxon>Metazoa</taxon>
        <taxon>Ecdysozoa</taxon>
        <taxon>Arthropoda</taxon>
        <taxon>Chelicerata</taxon>
        <taxon>Arachnida</taxon>
        <taxon>Acari</taxon>
        <taxon>Parasitiformes</taxon>
        <taxon>Ixodida</taxon>
        <taxon>Ixodoidea</taxon>
        <taxon>Ixodidae</taxon>
        <taxon>Ixodinae</taxon>
        <taxon>Ixodes</taxon>
    </lineage>
</organism>
<reference evidence="6" key="1">
    <citation type="submission" date="2012-12" db="EMBL/GenBank/DDBJ databases">
        <title>Identification and characterization of a phenylalanine ammonia-lyase gene family in Isatis indigotica Fort.</title>
        <authorList>
            <person name="Liu Q."/>
            <person name="Chen J."/>
            <person name="Zhou X."/>
            <person name="Di P."/>
            <person name="Xiao Y."/>
            <person name="Xuan H."/>
            <person name="Zhang L."/>
            <person name="Chen W."/>
        </authorList>
    </citation>
    <scope>NUCLEOTIDE SEQUENCE</scope>
    <source>
        <tissue evidence="6">Salivary gland</tissue>
    </source>
</reference>
<dbReference type="SUPFAM" id="SSF56784">
    <property type="entry name" value="HAD-like"/>
    <property type="match status" value="1"/>
</dbReference>
<keyword evidence="3" id="KW-0479">Metal-binding</keyword>
<dbReference type="PANTHER" id="PTHR19288">
    <property type="entry name" value="4-NITROPHENYLPHOSPHATASE-RELATED"/>
    <property type="match status" value="1"/>
</dbReference>
<dbReference type="AlphaFoldDB" id="A0A0K8R762"/>
<protein>
    <recommendedName>
        <fullName evidence="5">Haloacid dehalogenase-like hydrolase domain-containing protein 2</fullName>
    </recommendedName>
</protein>
<keyword evidence="4" id="KW-0460">Magnesium</keyword>
<dbReference type="NCBIfam" id="TIGR01460">
    <property type="entry name" value="HAD-SF-IIA"/>
    <property type="match status" value="1"/>
</dbReference>
<comment type="similarity">
    <text evidence="2">Belongs to the HAD-like hydrolase superfamily.</text>
</comment>
<dbReference type="InterPro" id="IPR006355">
    <property type="entry name" value="LHPP/HDHD2"/>
</dbReference>
<evidence type="ECO:0000313" key="6">
    <source>
        <dbReference type="EMBL" id="JAA66901.1"/>
    </source>
</evidence>
<dbReference type="FunFam" id="3.40.50.1000:FF:000060">
    <property type="entry name" value="Haloacid dehalogenase-like hydrolase domain-containing protein 2"/>
    <property type="match status" value="1"/>
</dbReference>
<dbReference type="EMBL" id="GADI01006907">
    <property type="protein sequence ID" value="JAA66901.1"/>
    <property type="molecule type" value="mRNA"/>
</dbReference>
<dbReference type="Pfam" id="PF13242">
    <property type="entry name" value="Hydrolase_like"/>
    <property type="match status" value="1"/>
</dbReference>